<name>A0A371GQA8_MUCPR</name>
<reference evidence="1" key="1">
    <citation type="submission" date="2018-05" db="EMBL/GenBank/DDBJ databases">
        <title>Draft genome of Mucuna pruriens seed.</title>
        <authorList>
            <person name="Nnadi N.E."/>
            <person name="Vos R."/>
            <person name="Hasami M.H."/>
            <person name="Devisetty U.K."/>
            <person name="Aguiy J.C."/>
        </authorList>
    </citation>
    <scope>NUCLEOTIDE SEQUENCE [LARGE SCALE GENOMIC DNA]</scope>
    <source>
        <strain evidence="1">JCA_2017</strain>
    </source>
</reference>
<protein>
    <submittedName>
        <fullName evidence="1">Uncharacterized protein</fullName>
    </submittedName>
</protein>
<gene>
    <name evidence="1" type="ORF">CR513_25075</name>
</gene>
<comment type="caution">
    <text evidence="1">The sequence shown here is derived from an EMBL/GenBank/DDBJ whole genome shotgun (WGS) entry which is preliminary data.</text>
</comment>
<feature type="non-terminal residue" evidence="1">
    <location>
        <position position="1"/>
    </location>
</feature>
<evidence type="ECO:0000313" key="2">
    <source>
        <dbReference type="Proteomes" id="UP000257109"/>
    </source>
</evidence>
<keyword evidence="2" id="KW-1185">Reference proteome</keyword>
<sequence length="239" mass="27818">MKFISTYEQLIDIFTKPFLEYRLVHIRELLDRNNKPDDSVVYTKYFFDILVFTHMGLDLTLELTTYGILPFLNHEQDILLRLDAKDHCALNKMHDKARIIQHMLNKGILNKASSKDHLYDIHLFAFFHMVTGKKISSPKSPVCSFKDESEGKRCEEESYDSLSLVDKDLLGLEEQVKYSPSFKKHRFGRNNISPIRLDTIKLTLPSTYIKPSKKELTVAEVRTISVMEDEDEKDDDNAP</sequence>
<evidence type="ECO:0000313" key="1">
    <source>
        <dbReference type="EMBL" id="RDX92748.1"/>
    </source>
</evidence>
<dbReference type="AlphaFoldDB" id="A0A371GQA8"/>
<dbReference type="EMBL" id="QJKJ01004790">
    <property type="protein sequence ID" value="RDX92748.1"/>
    <property type="molecule type" value="Genomic_DNA"/>
</dbReference>
<organism evidence="1 2">
    <name type="scientific">Mucuna pruriens</name>
    <name type="common">Velvet bean</name>
    <name type="synonym">Dolichos pruriens</name>
    <dbReference type="NCBI Taxonomy" id="157652"/>
    <lineage>
        <taxon>Eukaryota</taxon>
        <taxon>Viridiplantae</taxon>
        <taxon>Streptophyta</taxon>
        <taxon>Embryophyta</taxon>
        <taxon>Tracheophyta</taxon>
        <taxon>Spermatophyta</taxon>
        <taxon>Magnoliopsida</taxon>
        <taxon>eudicotyledons</taxon>
        <taxon>Gunneridae</taxon>
        <taxon>Pentapetalae</taxon>
        <taxon>rosids</taxon>
        <taxon>fabids</taxon>
        <taxon>Fabales</taxon>
        <taxon>Fabaceae</taxon>
        <taxon>Papilionoideae</taxon>
        <taxon>50 kb inversion clade</taxon>
        <taxon>NPAAA clade</taxon>
        <taxon>indigoferoid/millettioid clade</taxon>
        <taxon>Phaseoleae</taxon>
        <taxon>Mucuna</taxon>
    </lineage>
</organism>
<proteinExistence type="predicted"/>
<accession>A0A371GQA8</accession>
<dbReference type="Proteomes" id="UP000257109">
    <property type="component" value="Unassembled WGS sequence"/>
</dbReference>